<gene>
    <name evidence="7" type="ORF">JVT61DRAFT_15071</name>
</gene>
<feature type="signal peptide" evidence="6">
    <location>
        <begin position="1"/>
        <end position="21"/>
    </location>
</feature>
<dbReference type="AlphaFoldDB" id="A0A8I3ACG4"/>
<reference evidence="7" key="1">
    <citation type="submission" date="2021-03" db="EMBL/GenBank/DDBJ databases">
        <title>Evolutionary innovations through gain and loss of genes in the ectomycorrhizal Boletales.</title>
        <authorList>
            <person name="Wu G."/>
            <person name="Miyauchi S."/>
            <person name="Morin E."/>
            <person name="Yang Z.-L."/>
            <person name="Xu J."/>
            <person name="Martin F.M."/>
        </authorList>
    </citation>
    <scope>NUCLEOTIDE SEQUENCE</scope>
    <source>
        <strain evidence="7">BR01</strain>
    </source>
</reference>
<sequence length="633" mass="69426">MYRAIFVLVSTLSSSFTFAQAQSQQAGNDTRGSWPHVYPGMPTGDYSPKWQKYFQVTENLSNVTWSLARNWAGNIPVQRVGHPNNTLFFWASESSGGSFTDNSDKPWGIWLNGGPGASSLAGLLFENGPIHILSNYSVVQNQYAWSTVADYVWVDQPVGTGFSTVGADGLVADEGQVGADFMGFLANFVKVFPNLATRPLHLTGESYAGTYIPYIAKAYFEMDNPPIHLARIAIGDADIGSIETSEELPVISVLETYPQIIGYDTLVFEYFQEQSALCGYNLTLQYPQPEHFPTVNSSLPSGSSEFSRKYNVNLTKKQLMLEVQDRHTAKLRERGGALLAHGERHRARDTWKRDLASRANGTIDPWYRCDIYSEMIDYAVNFTFPWSLGHMFDVYNVPDALSPEAPIDASVFLNDARTRAAIHAPTSKDWVMFTSPVFTPTNGSTNSFGDPSVEPMAFLTDLATNATVQDMKIILYSGNDDSLIPHFGTQIVIQNTTFGGIQGFTRRPETPWYNDACEFAGIVHQERGWTYILVAHAGHLLGYSNPTSALTLAREFIFGDNTTGLVANDGSGTVIGGEESSLGDEIMRGQAGIYYGQATTASTYFFPSPTVAAWDSYLAAATSTAQAGTPNLV</sequence>
<evidence type="ECO:0000256" key="5">
    <source>
        <dbReference type="ARBA" id="ARBA00023180"/>
    </source>
</evidence>
<evidence type="ECO:0000256" key="1">
    <source>
        <dbReference type="ARBA" id="ARBA00009431"/>
    </source>
</evidence>
<dbReference type="EMBL" id="JAGFBS010000009">
    <property type="protein sequence ID" value="KAG6377285.1"/>
    <property type="molecule type" value="Genomic_DNA"/>
</dbReference>
<dbReference type="InterPro" id="IPR001563">
    <property type="entry name" value="Peptidase_S10"/>
</dbReference>
<dbReference type="PRINTS" id="PR00724">
    <property type="entry name" value="CRBOXYPTASEC"/>
</dbReference>
<dbReference type="GO" id="GO:0006508">
    <property type="term" value="P:proteolysis"/>
    <property type="evidence" value="ECO:0007669"/>
    <property type="project" value="UniProtKB-KW"/>
</dbReference>
<dbReference type="Pfam" id="PF00450">
    <property type="entry name" value="Peptidase_S10"/>
    <property type="match status" value="1"/>
</dbReference>
<proteinExistence type="inferred from homology"/>
<evidence type="ECO:0000256" key="2">
    <source>
        <dbReference type="ARBA" id="ARBA00022645"/>
    </source>
</evidence>
<keyword evidence="5" id="KW-0325">Glycoprotein</keyword>
<evidence type="ECO:0000256" key="6">
    <source>
        <dbReference type="RuleBase" id="RU361156"/>
    </source>
</evidence>
<keyword evidence="4 6" id="KW-0378">Hydrolase</keyword>
<evidence type="ECO:0000313" key="7">
    <source>
        <dbReference type="EMBL" id="KAG6377285.1"/>
    </source>
</evidence>
<dbReference type="Proteomes" id="UP000683000">
    <property type="component" value="Unassembled WGS sequence"/>
</dbReference>
<keyword evidence="8" id="KW-1185">Reference proteome</keyword>
<dbReference type="OrthoDB" id="443318at2759"/>
<feature type="chain" id="PRO_5034618261" description="Carboxypeptidase" evidence="6">
    <location>
        <begin position="22"/>
        <end position="633"/>
    </location>
</feature>
<evidence type="ECO:0000256" key="3">
    <source>
        <dbReference type="ARBA" id="ARBA00022670"/>
    </source>
</evidence>
<organism evidence="7 8">
    <name type="scientific">Boletus reticuloceps</name>
    <dbReference type="NCBI Taxonomy" id="495285"/>
    <lineage>
        <taxon>Eukaryota</taxon>
        <taxon>Fungi</taxon>
        <taxon>Dikarya</taxon>
        <taxon>Basidiomycota</taxon>
        <taxon>Agaricomycotina</taxon>
        <taxon>Agaricomycetes</taxon>
        <taxon>Agaricomycetidae</taxon>
        <taxon>Boletales</taxon>
        <taxon>Boletineae</taxon>
        <taxon>Boletaceae</taxon>
        <taxon>Boletoideae</taxon>
        <taxon>Boletus</taxon>
    </lineage>
</organism>
<dbReference type="PROSITE" id="PS00131">
    <property type="entry name" value="CARBOXYPEPT_SER_SER"/>
    <property type="match status" value="1"/>
</dbReference>
<comment type="similarity">
    <text evidence="1 6">Belongs to the peptidase S10 family.</text>
</comment>
<dbReference type="GO" id="GO:0004185">
    <property type="term" value="F:serine-type carboxypeptidase activity"/>
    <property type="evidence" value="ECO:0007669"/>
    <property type="project" value="UniProtKB-UniRule"/>
</dbReference>
<accession>A0A8I3ACG4</accession>
<keyword evidence="6" id="KW-0732">Signal</keyword>
<dbReference type="PANTHER" id="PTHR11802">
    <property type="entry name" value="SERINE PROTEASE FAMILY S10 SERINE CARBOXYPEPTIDASE"/>
    <property type="match status" value="1"/>
</dbReference>
<comment type="caution">
    <text evidence="7">The sequence shown here is derived from an EMBL/GenBank/DDBJ whole genome shotgun (WGS) entry which is preliminary data.</text>
</comment>
<dbReference type="Gene3D" id="3.40.50.1820">
    <property type="entry name" value="alpha/beta hydrolase"/>
    <property type="match status" value="1"/>
</dbReference>
<name>A0A8I3ACG4_9AGAM</name>
<evidence type="ECO:0000256" key="4">
    <source>
        <dbReference type="ARBA" id="ARBA00022801"/>
    </source>
</evidence>
<dbReference type="InterPro" id="IPR018202">
    <property type="entry name" value="Ser_caboxypep_ser_AS"/>
</dbReference>
<keyword evidence="2 6" id="KW-0121">Carboxypeptidase</keyword>
<dbReference type="PANTHER" id="PTHR11802:SF479">
    <property type="entry name" value="CARBOXYPEPTIDASE"/>
    <property type="match status" value="1"/>
</dbReference>
<evidence type="ECO:0000313" key="8">
    <source>
        <dbReference type="Proteomes" id="UP000683000"/>
    </source>
</evidence>
<keyword evidence="3 6" id="KW-0645">Protease</keyword>
<dbReference type="SUPFAM" id="SSF53474">
    <property type="entry name" value="alpha/beta-Hydrolases"/>
    <property type="match status" value="1"/>
</dbReference>
<dbReference type="EC" id="3.4.16.-" evidence="6"/>
<dbReference type="InterPro" id="IPR029058">
    <property type="entry name" value="AB_hydrolase_fold"/>
</dbReference>
<protein>
    <recommendedName>
        <fullName evidence="6">Carboxypeptidase</fullName>
        <ecNumber evidence="6">3.4.16.-</ecNumber>
    </recommendedName>
</protein>